<protein>
    <submittedName>
        <fullName evidence="2">RCG24825</fullName>
    </submittedName>
</protein>
<accession>A6JBV1</accession>
<reference evidence="3" key="1">
    <citation type="submission" date="2005-09" db="EMBL/GenBank/DDBJ databases">
        <authorList>
            <person name="Mural R.J."/>
            <person name="Li P.W."/>
            <person name="Adams M.D."/>
            <person name="Amanatides P.G."/>
            <person name="Baden-Tillson H."/>
            <person name="Barnstead M."/>
            <person name="Chin S.H."/>
            <person name="Dew I."/>
            <person name="Evans C.A."/>
            <person name="Ferriera S."/>
            <person name="Flanigan M."/>
            <person name="Fosler C."/>
            <person name="Glodek A."/>
            <person name="Gu Z."/>
            <person name="Holt R.A."/>
            <person name="Jennings D."/>
            <person name="Kraft C.L."/>
            <person name="Lu F."/>
            <person name="Nguyen T."/>
            <person name="Nusskern D.R."/>
            <person name="Pfannkoch C.M."/>
            <person name="Sitter C."/>
            <person name="Sutton G.G."/>
            <person name="Venter J.C."/>
            <person name="Wang Z."/>
            <person name="Woodage T."/>
            <person name="Zheng X.H."/>
            <person name="Zhong F."/>
        </authorList>
    </citation>
    <scope>NUCLEOTIDE SEQUENCE [LARGE SCALE GENOMIC DNA]</scope>
    <source>
        <strain>BN</strain>
        <strain evidence="3">Sprague-Dawley</strain>
    </source>
</reference>
<dbReference type="Proteomes" id="UP000234681">
    <property type="component" value="Chromosome 1"/>
</dbReference>
<proteinExistence type="predicted"/>
<organism evidence="2 3">
    <name type="scientific">Rattus norvegicus</name>
    <name type="common">Rat</name>
    <dbReference type="NCBI Taxonomy" id="10116"/>
    <lineage>
        <taxon>Eukaryota</taxon>
        <taxon>Metazoa</taxon>
        <taxon>Chordata</taxon>
        <taxon>Craniata</taxon>
        <taxon>Vertebrata</taxon>
        <taxon>Euteleostomi</taxon>
        <taxon>Mammalia</taxon>
        <taxon>Eutheria</taxon>
        <taxon>Euarchontoglires</taxon>
        <taxon>Glires</taxon>
        <taxon>Rodentia</taxon>
        <taxon>Myomorpha</taxon>
        <taxon>Muroidea</taxon>
        <taxon>Muridae</taxon>
        <taxon>Murinae</taxon>
        <taxon>Rattus</taxon>
    </lineage>
</organism>
<evidence type="ECO:0000313" key="2">
    <source>
        <dbReference type="EMBL" id="EDM08478.1"/>
    </source>
</evidence>
<keyword evidence="1" id="KW-0472">Membrane</keyword>
<feature type="transmembrane region" description="Helical" evidence="1">
    <location>
        <begin position="30"/>
        <end position="49"/>
    </location>
</feature>
<keyword evidence="1" id="KW-0812">Transmembrane</keyword>
<gene>
    <name evidence="2" type="ORF">rCG_24825</name>
</gene>
<evidence type="ECO:0000313" key="3">
    <source>
        <dbReference type="Proteomes" id="UP000234681"/>
    </source>
</evidence>
<sequence length="78" mass="9182">MEWFELEPRAYGLVQFFAPKVTGLLVDQKLFMLALLFPGFLLVFFFLLLKKSILIGDFDIDIIRVGKSLRRHKVIVFY</sequence>
<dbReference type="EMBL" id="CH473980">
    <property type="protein sequence ID" value="EDM08478.1"/>
    <property type="molecule type" value="Genomic_DNA"/>
</dbReference>
<dbReference type="AlphaFoldDB" id="A6JBV1"/>
<name>A6JBV1_RAT</name>
<keyword evidence="1" id="KW-1133">Transmembrane helix</keyword>
<evidence type="ECO:0000256" key="1">
    <source>
        <dbReference type="SAM" id="Phobius"/>
    </source>
</evidence>